<dbReference type="InterPro" id="IPR004827">
    <property type="entry name" value="bZIP"/>
</dbReference>
<evidence type="ECO:0000313" key="9">
    <source>
        <dbReference type="EMBL" id="QID82379.1"/>
    </source>
</evidence>
<keyword evidence="10" id="KW-1185">Reference proteome</keyword>
<comment type="similarity">
    <text evidence="6">Belongs to the bZIP family. YAP subfamily.</text>
</comment>
<dbReference type="SUPFAM" id="SSF57959">
    <property type="entry name" value="Leucine zipper domain"/>
    <property type="match status" value="1"/>
</dbReference>
<proteinExistence type="inferred from homology"/>
<sequence length="295" mass="32998">MLMQIKMDNHPFNFQPILASHSMTRDSTKPKKMTDNAFVPSPPVGFIKEENKADLHTISVVASNVTLPQIQLPKIATLEEPGYESRTGSLTDLSGRRNSVNIGALCEDVPNTAGPHIARPVTINNLIPPSLPRLNTYQLRPQLPDTHLNCHFNSNPYTTASHAPFESSYTTASTFTSQPAASYFPSNSTPATRKNSATTNLPSEERRRVSVSLSEQVFNEGERYNNDGQLIGKTGKPLRNTKRAAQNRSAQKAFRQRREKYIKNLEEKSKLFDGLMKENSELKKMIESLKSKLKE</sequence>
<accession>A0A6C1E067</accession>
<evidence type="ECO:0000256" key="5">
    <source>
        <dbReference type="ARBA" id="ARBA00023242"/>
    </source>
</evidence>
<dbReference type="SMART" id="SM00338">
    <property type="entry name" value="BRLZ"/>
    <property type="match status" value="1"/>
</dbReference>
<dbReference type="GO" id="GO:0000976">
    <property type="term" value="F:transcription cis-regulatory region binding"/>
    <property type="evidence" value="ECO:0007669"/>
    <property type="project" value="InterPro"/>
</dbReference>
<dbReference type="Pfam" id="PF00170">
    <property type="entry name" value="bZIP_1"/>
    <property type="match status" value="1"/>
</dbReference>
<dbReference type="AlphaFoldDB" id="A0A6C1E067"/>
<name>A0A6C1E067_SACPS</name>
<dbReference type="PROSITE" id="PS00036">
    <property type="entry name" value="BZIP_BASIC"/>
    <property type="match status" value="1"/>
</dbReference>
<evidence type="ECO:0000256" key="1">
    <source>
        <dbReference type="ARBA" id="ARBA00004123"/>
    </source>
</evidence>
<reference evidence="9 10" key="1">
    <citation type="journal article" date="2019" name="BMC Genomics">
        <title>Chromosome level assembly and comparative genome analysis confirm lager-brewing yeasts originated from a single hybridization.</title>
        <authorList>
            <person name="Salazar A.N."/>
            <person name="Gorter de Vries A.R."/>
            <person name="van den Broek M."/>
            <person name="Brouwers N."/>
            <person name="de la Torre Cortes P."/>
            <person name="Kuijpers N.G.A."/>
            <person name="Daran J.G."/>
            <person name="Abeel T."/>
        </authorList>
    </citation>
    <scope>NUCLEOTIDE SEQUENCE [LARGE SCALE GENOMIC DNA]</scope>
    <source>
        <strain evidence="9 10">CBS 1483</strain>
    </source>
</reference>
<dbReference type="InterPro" id="IPR050936">
    <property type="entry name" value="AP-1-like"/>
</dbReference>
<dbReference type="EMBL" id="CP048996">
    <property type="protein sequence ID" value="QID82379.1"/>
    <property type="molecule type" value="Genomic_DNA"/>
</dbReference>
<dbReference type="GO" id="GO:0001228">
    <property type="term" value="F:DNA-binding transcription activator activity, RNA polymerase II-specific"/>
    <property type="evidence" value="ECO:0007669"/>
    <property type="project" value="TreeGrafter"/>
</dbReference>
<feature type="compositionally biased region" description="Polar residues" evidence="7">
    <location>
        <begin position="181"/>
        <end position="202"/>
    </location>
</feature>
<keyword evidence="2" id="KW-0805">Transcription regulation</keyword>
<keyword evidence="3" id="KW-0010">Activator</keyword>
<evidence type="ECO:0000256" key="4">
    <source>
        <dbReference type="ARBA" id="ARBA00023163"/>
    </source>
</evidence>
<evidence type="ECO:0000256" key="6">
    <source>
        <dbReference type="ARBA" id="ARBA00038132"/>
    </source>
</evidence>
<evidence type="ECO:0000256" key="3">
    <source>
        <dbReference type="ARBA" id="ARBA00023159"/>
    </source>
</evidence>
<dbReference type="Gene3D" id="1.20.5.170">
    <property type="match status" value="1"/>
</dbReference>
<keyword evidence="5" id="KW-0539">Nucleus</keyword>
<gene>
    <name evidence="9" type="primary">CIN5_1</name>
    <name evidence="9" type="ORF">GRS66_004799</name>
</gene>
<evidence type="ECO:0000256" key="2">
    <source>
        <dbReference type="ARBA" id="ARBA00023015"/>
    </source>
</evidence>
<comment type="subcellular location">
    <subcellularLocation>
        <location evidence="1">Nucleus</location>
    </subcellularLocation>
</comment>
<dbReference type="PANTHER" id="PTHR40621">
    <property type="entry name" value="TRANSCRIPTION FACTOR KAPC-RELATED"/>
    <property type="match status" value="1"/>
</dbReference>
<organism evidence="9 10">
    <name type="scientific">Saccharomyces pastorianus</name>
    <name type="common">Lager yeast</name>
    <name type="synonym">Saccharomyces cerevisiae x Saccharomyces eubayanus</name>
    <dbReference type="NCBI Taxonomy" id="27292"/>
    <lineage>
        <taxon>Eukaryota</taxon>
        <taxon>Fungi</taxon>
        <taxon>Dikarya</taxon>
        <taxon>Ascomycota</taxon>
        <taxon>Saccharomycotina</taxon>
        <taxon>Saccharomycetes</taxon>
        <taxon>Saccharomycetales</taxon>
        <taxon>Saccharomycetaceae</taxon>
        <taxon>Saccharomyces</taxon>
    </lineage>
</organism>
<dbReference type="OrthoDB" id="2593073at2759"/>
<dbReference type="InterPro" id="IPR046347">
    <property type="entry name" value="bZIP_sf"/>
</dbReference>
<feature type="region of interest" description="Disordered" evidence="7">
    <location>
        <begin position="181"/>
        <end position="205"/>
    </location>
</feature>
<protein>
    <submittedName>
        <fullName evidence="9">Transcriptional activator</fullName>
    </submittedName>
</protein>
<evidence type="ECO:0000313" key="10">
    <source>
        <dbReference type="Proteomes" id="UP000501346"/>
    </source>
</evidence>
<dbReference type="CDD" id="cd14688">
    <property type="entry name" value="bZIP_YAP"/>
    <property type="match status" value="1"/>
</dbReference>
<dbReference type="GO" id="GO:0090575">
    <property type="term" value="C:RNA polymerase II transcription regulator complex"/>
    <property type="evidence" value="ECO:0007669"/>
    <property type="project" value="TreeGrafter"/>
</dbReference>
<evidence type="ECO:0000256" key="7">
    <source>
        <dbReference type="SAM" id="MobiDB-lite"/>
    </source>
</evidence>
<keyword evidence="4" id="KW-0804">Transcription</keyword>
<dbReference type="PANTHER" id="PTHR40621:SF6">
    <property type="entry name" value="AP-1-LIKE TRANSCRIPTION FACTOR YAP1-RELATED"/>
    <property type="match status" value="1"/>
</dbReference>
<feature type="domain" description="BZIP" evidence="8">
    <location>
        <begin position="242"/>
        <end position="257"/>
    </location>
</feature>
<dbReference type="Proteomes" id="UP000501346">
    <property type="component" value="Chromosome ScXV-ScXI"/>
</dbReference>
<evidence type="ECO:0000259" key="8">
    <source>
        <dbReference type="PROSITE" id="PS00036"/>
    </source>
</evidence>